<dbReference type="InterPro" id="IPR036396">
    <property type="entry name" value="Cyt_P450_sf"/>
</dbReference>
<protein>
    <submittedName>
        <fullName evidence="8">Cytochrome P450 monooxygenase GliC2</fullName>
    </submittedName>
</protein>
<dbReference type="PANTHER" id="PTHR24291">
    <property type="entry name" value="CYTOCHROME P450 FAMILY 4"/>
    <property type="match status" value="1"/>
</dbReference>
<sequence length="512" mass="58461">MLTISFLAPLALIAVCSYFIARNFGVWLIETITSKALELFRPGVLSTGEQISGPKWQYPNGTVIERFLNGRENSEKWQKYGPVYRVWSGPHPEIVITTPEDLRHFSSDANDHPKTPNVNLGWFVGELLGQALGLLYGSDWKRLRKIFDPPFTHASAMTRIGIVEKTACKYVENLPSIASSIVQQSVEGTLKTPSFDLPVLKTFTKFPYFLTASAIYGPMTDEEERTLWAVTEKRIALNQYWIGGGVYRFKTTARLYDPHAVQHLENFNKEWREYNARMMEVRRERGERTPIVTYWEEYESGNMTMVELLQTLDELLMLNLDVITHVITWFITLVAAHEVAKDTLLEEIAASESSLQEYIAKTDSHLHRCFVESMRLRPFGIFTIGEASSAVKNFHGVLVKPNTQILVDVLAINVRNPFWGSHSEVFDPNRLKNIKQSDLRYNLHSFGIGSRKCMGQYVAGHIVKSLVVHLFKQYEVHLLEENESKGNPDTDKNSWTPKSEAMLRLTARKNAP</sequence>
<dbReference type="GO" id="GO:0004497">
    <property type="term" value="F:monooxygenase activity"/>
    <property type="evidence" value="ECO:0007669"/>
    <property type="project" value="UniProtKB-KW"/>
</dbReference>
<gene>
    <name evidence="8" type="ORF">K489DRAFT_435282</name>
</gene>
<dbReference type="AlphaFoldDB" id="A0A6J3LS81"/>
<feature type="binding site" description="axial binding residue" evidence="4">
    <location>
        <position position="453"/>
    </location>
    <ligand>
        <name>heme</name>
        <dbReference type="ChEBI" id="CHEBI:30413"/>
    </ligand>
    <ligandPart>
        <name>Fe</name>
        <dbReference type="ChEBI" id="CHEBI:18248"/>
    </ligandPart>
</feature>
<dbReference type="PROSITE" id="PS00086">
    <property type="entry name" value="CYTOCHROME_P450"/>
    <property type="match status" value="1"/>
</dbReference>
<name>A0A6J3LS81_9PEZI</name>
<dbReference type="InterPro" id="IPR002401">
    <property type="entry name" value="Cyt_P450_E_grp-I"/>
</dbReference>
<comment type="cofactor">
    <cofactor evidence="4">
        <name>heme</name>
        <dbReference type="ChEBI" id="CHEBI:30413"/>
    </cofactor>
</comment>
<dbReference type="OrthoDB" id="2789670at2759"/>
<accession>A0A6J3LS81</accession>
<organism evidence="8">
    <name type="scientific">Dissoconium aciculare CBS 342.82</name>
    <dbReference type="NCBI Taxonomy" id="1314786"/>
    <lineage>
        <taxon>Eukaryota</taxon>
        <taxon>Fungi</taxon>
        <taxon>Dikarya</taxon>
        <taxon>Ascomycota</taxon>
        <taxon>Pezizomycotina</taxon>
        <taxon>Dothideomycetes</taxon>
        <taxon>Dothideomycetidae</taxon>
        <taxon>Mycosphaerellales</taxon>
        <taxon>Dissoconiaceae</taxon>
        <taxon>Dissoconium</taxon>
    </lineage>
</organism>
<reference evidence="8" key="1">
    <citation type="submission" date="2020-01" db="EMBL/GenBank/DDBJ databases">
        <authorList>
            <consortium name="DOE Joint Genome Institute"/>
            <person name="Haridas S."/>
            <person name="Albert R."/>
            <person name="Binder M."/>
            <person name="Bloem J."/>
            <person name="Labutti K."/>
            <person name="Salamov A."/>
            <person name="Andreopoulos B."/>
            <person name="Baker S.E."/>
            <person name="Barry K."/>
            <person name="Bills G."/>
            <person name="Bluhm B.H."/>
            <person name="Cannon C."/>
            <person name="Castanera R."/>
            <person name="Culley D.E."/>
            <person name="Daum C."/>
            <person name="Ezra D."/>
            <person name="Gonzalez J.B."/>
            <person name="Henrissat B."/>
            <person name="Kuo A."/>
            <person name="Liang C."/>
            <person name="Lipzen A."/>
            <person name="Lutzoni F."/>
            <person name="Magnuson J."/>
            <person name="Mondo S."/>
            <person name="Nolan M."/>
            <person name="Ohm R."/>
            <person name="Pangilinan J."/>
            <person name="Park H.-J."/>
            <person name="Ramirez L."/>
            <person name="Alfaro M."/>
            <person name="Sun H."/>
            <person name="Tritt A."/>
            <person name="Yoshinaga Y."/>
            <person name="Zwiers L.-H."/>
            <person name="Turgeon B.G."/>
            <person name="Goodwin S.B."/>
            <person name="Spatafora J.W."/>
            <person name="Crous P.W."/>
            <person name="Grigoriev I.V."/>
        </authorList>
    </citation>
    <scope>NUCLEOTIDE SEQUENCE</scope>
    <source>
        <strain evidence="8">CBS 342.82</strain>
    </source>
</reference>
<feature type="compositionally biased region" description="Basic and acidic residues" evidence="6">
    <location>
        <begin position="482"/>
        <end position="492"/>
    </location>
</feature>
<dbReference type="SUPFAM" id="SSF48264">
    <property type="entry name" value="Cytochrome P450"/>
    <property type="match status" value="1"/>
</dbReference>
<comment type="similarity">
    <text evidence="1 5">Belongs to the cytochrome P450 family.</text>
</comment>
<keyword evidence="7" id="KW-1185">Reference proteome</keyword>
<dbReference type="GO" id="GO:0020037">
    <property type="term" value="F:heme binding"/>
    <property type="evidence" value="ECO:0007669"/>
    <property type="project" value="InterPro"/>
</dbReference>
<dbReference type="InterPro" id="IPR017972">
    <property type="entry name" value="Cyt_P450_CS"/>
</dbReference>
<evidence type="ECO:0000256" key="1">
    <source>
        <dbReference type="ARBA" id="ARBA00010617"/>
    </source>
</evidence>
<keyword evidence="4 5" id="KW-0349">Heme</keyword>
<dbReference type="GO" id="GO:0016705">
    <property type="term" value="F:oxidoreductase activity, acting on paired donors, with incorporation or reduction of molecular oxygen"/>
    <property type="evidence" value="ECO:0007669"/>
    <property type="project" value="InterPro"/>
</dbReference>
<reference evidence="8" key="2">
    <citation type="submission" date="2020-04" db="EMBL/GenBank/DDBJ databases">
        <authorList>
            <consortium name="NCBI Genome Project"/>
        </authorList>
    </citation>
    <scope>NUCLEOTIDE SEQUENCE</scope>
    <source>
        <strain evidence="8">CBS 342.82</strain>
    </source>
</reference>
<evidence type="ECO:0000256" key="6">
    <source>
        <dbReference type="SAM" id="MobiDB-lite"/>
    </source>
</evidence>
<reference evidence="8" key="3">
    <citation type="submission" date="2025-08" db="UniProtKB">
        <authorList>
            <consortium name="RefSeq"/>
        </authorList>
    </citation>
    <scope>IDENTIFICATION</scope>
    <source>
        <strain evidence="8">CBS 342.82</strain>
    </source>
</reference>
<dbReference type="Pfam" id="PF00067">
    <property type="entry name" value="p450"/>
    <property type="match status" value="1"/>
</dbReference>
<keyword evidence="3 4" id="KW-0408">Iron</keyword>
<evidence type="ECO:0000313" key="8">
    <source>
        <dbReference type="RefSeq" id="XP_033455185.1"/>
    </source>
</evidence>
<evidence type="ECO:0000256" key="5">
    <source>
        <dbReference type="RuleBase" id="RU000461"/>
    </source>
</evidence>
<keyword evidence="5" id="KW-0560">Oxidoreductase</keyword>
<keyword evidence="2 4" id="KW-0479">Metal-binding</keyword>
<proteinExistence type="inferred from homology"/>
<dbReference type="InterPro" id="IPR050196">
    <property type="entry name" value="Cytochrome_P450_Monoox"/>
</dbReference>
<dbReference type="GO" id="GO:0005506">
    <property type="term" value="F:iron ion binding"/>
    <property type="evidence" value="ECO:0007669"/>
    <property type="project" value="InterPro"/>
</dbReference>
<dbReference type="Gene3D" id="1.10.630.10">
    <property type="entry name" value="Cytochrome P450"/>
    <property type="match status" value="1"/>
</dbReference>
<dbReference type="GeneID" id="54366392"/>
<feature type="region of interest" description="Disordered" evidence="6">
    <location>
        <begin position="482"/>
        <end position="512"/>
    </location>
</feature>
<dbReference type="Proteomes" id="UP000504637">
    <property type="component" value="Unplaced"/>
</dbReference>
<keyword evidence="5 8" id="KW-0503">Monooxygenase</keyword>
<dbReference type="InterPro" id="IPR001128">
    <property type="entry name" value="Cyt_P450"/>
</dbReference>
<dbReference type="PRINTS" id="PR00463">
    <property type="entry name" value="EP450I"/>
</dbReference>
<evidence type="ECO:0000256" key="2">
    <source>
        <dbReference type="ARBA" id="ARBA00022723"/>
    </source>
</evidence>
<dbReference type="CDD" id="cd20615">
    <property type="entry name" value="CYP_GliC-like"/>
    <property type="match status" value="1"/>
</dbReference>
<evidence type="ECO:0000256" key="4">
    <source>
        <dbReference type="PIRSR" id="PIRSR602401-1"/>
    </source>
</evidence>
<dbReference type="RefSeq" id="XP_033455185.1">
    <property type="nucleotide sequence ID" value="XM_033608592.1"/>
</dbReference>
<evidence type="ECO:0000256" key="3">
    <source>
        <dbReference type="ARBA" id="ARBA00023004"/>
    </source>
</evidence>
<evidence type="ECO:0000313" key="7">
    <source>
        <dbReference type="Proteomes" id="UP000504637"/>
    </source>
</evidence>
<dbReference type="PANTHER" id="PTHR24291:SF167">
    <property type="entry name" value="CYTOCHROME P450 MONOOXYGENASE GLIC"/>
    <property type="match status" value="1"/>
</dbReference>